<proteinExistence type="predicted"/>
<sequence length="46" mass="5036">MSWIGATGLPDRESIGTGTLNARQGQLQEMVEIESMLCRTQRPASD</sequence>
<organism evidence="1 2">
    <name type="scientific">Caballeronia sordidicola</name>
    <name type="common">Burkholderia sordidicola</name>
    <dbReference type="NCBI Taxonomy" id="196367"/>
    <lineage>
        <taxon>Bacteria</taxon>
        <taxon>Pseudomonadati</taxon>
        <taxon>Pseudomonadota</taxon>
        <taxon>Betaproteobacteria</taxon>
        <taxon>Burkholderiales</taxon>
        <taxon>Burkholderiaceae</taxon>
        <taxon>Caballeronia</taxon>
    </lineage>
</organism>
<evidence type="ECO:0000313" key="2">
    <source>
        <dbReference type="Proteomes" id="UP000195221"/>
    </source>
</evidence>
<dbReference type="EMBL" id="NBTZ01000080">
    <property type="protein sequence ID" value="OTP72997.1"/>
    <property type="molecule type" value="Genomic_DNA"/>
</dbReference>
<protein>
    <submittedName>
        <fullName evidence="1">Uncharacterized protein</fullName>
    </submittedName>
</protein>
<gene>
    <name evidence="1" type="ORF">PAMC26577_19380</name>
</gene>
<reference evidence="1 2" key="1">
    <citation type="submission" date="2017-03" db="EMBL/GenBank/DDBJ databases">
        <title>Genome analysis of strain PAMC 26577.</title>
        <authorList>
            <person name="Oh H.-M."/>
            <person name="Yang J.-A."/>
        </authorList>
    </citation>
    <scope>NUCLEOTIDE SEQUENCE [LARGE SCALE GENOMIC DNA]</scope>
    <source>
        <strain evidence="1 2">PAMC 26577</strain>
    </source>
</reference>
<dbReference type="Proteomes" id="UP000195221">
    <property type="component" value="Unassembled WGS sequence"/>
</dbReference>
<comment type="caution">
    <text evidence="1">The sequence shown here is derived from an EMBL/GenBank/DDBJ whole genome shotgun (WGS) entry which is preliminary data.</text>
</comment>
<accession>A0A242MNV1</accession>
<evidence type="ECO:0000313" key="1">
    <source>
        <dbReference type="EMBL" id="OTP72997.1"/>
    </source>
</evidence>
<name>A0A242MNV1_CABSO</name>
<dbReference type="AlphaFoldDB" id="A0A242MNV1"/>